<evidence type="ECO:0000313" key="3">
    <source>
        <dbReference type="EMBL" id="RXZ44409.1"/>
    </source>
</evidence>
<gene>
    <name evidence="3" type="ORF">EBB06_04705</name>
</gene>
<protein>
    <recommendedName>
        <fullName evidence="5">DUF4148 domain-containing protein</fullName>
    </recommendedName>
</protein>
<organism evidence="3 4">
    <name type="scientific">Crenobacter cavernae</name>
    <dbReference type="NCBI Taxonomy" id="2290923"/>
    <lineage>
        <taxon>Bacteria</taxon>
        <taxon>Pseudomonadati</taxon>
        <taxon>Pseudomonadota</taxon>
        <taxon>Betaproteobacteria</taxon>
        <taxon>Neisseriales</taxon>
        <taxon>Neisseriaceae</taxon>
        <taxon>Crenobacter</taxon>
    </lineage>
</organism>
<name>A0ABY0FH53_9NEIS</name>
<comment type="caution">
    <text evidence="3">The sequence shown here is derived from an EMBL/GenBank/DDBJ whole genome shotgun (WGS) entry which is preliminary data.</text>
</comment>
<feature type="chain" id="PRO_5045345117" description="DUF4148 domain-containing protein" evidence="2">
    <location>
        <begin position="21"/>
        <end position="79"/>
    </location>
</feature>
<evidence type="ECO:0000256" key="2">
    <source>
        <dbReference type="SAM" id="SignalP"/>
    </source>
</evidence>
<reference evidence="3 4" key="1">
    <citation type="submission" date="2018-10" db="EMBL/GenBank/DDBJ databases">
        <title>Draft genome of Fastidiocella sp. strain 375T, a bacterium isolated from a karstic cave dripping water.</title>
        <authorList>
            <person name="Coelho C."/>
            <person name="Verissimo A."/>
            <person name="Tiago I."/>
        </authorList>
    </citation>
    <scope>NUCLEOTIDE SEQUENCE [LARGE SCALE GENOMIC DNA]</scope>
    <source>
        <strain evidence="3 4">CAVE-375</strain>
    </source>
</reference>
<feature type="region of interest" description="Disordered" evidence="1">
    <location>
        <begin position="22"/>
        <end position="53"/>
    </location>
</feature>
<evidence type="ECO:0000313" key="4">
    <source>
        <dbReference type="Proteomes" id="UP000290682"/>
    </source>
</evidence>
<evidence type="ECO:0008006" key="5">
    <source>
        <dbReference type="Google" id="ProtNLM"/>
    </source>
</evidence>
<evidence type="ECO:0000256" key="1">
    <source>
        <dbReference type="SAM" id="MobiDB-lite"/>
    </source>
</evidence>
<dbReference type="Proteomes" id="UP000290682">
    <property type="component" value="Unassembled WGS sequence"/>
</dbReference>
<proteinExistence type="predicted"/>
<dbReference type="EMBL" id="REGR01000003">
    <property type="protein sequence ID" value="RXZ44409.1"/>
    <property type="molecule type" value="Genomic_DNA"/>
</dbReference>
<keyword evidence="4" id="KW-1185">Reference proteome</keyword>
<feature type="signal peptide" evidence="2">
    <location>
        <begin position="1"/>
        <end position="20"/>
    </location>
</feature>
<accession>A0ABY0FH53</accession>
<feature type="compositionally biased region" description="Low complexity" evidence="1">
    <location>
        <begin position="35"/>
        <end position="44"/>
    </location>
</feature>
<dbReference type="RefSeq" id="WP_129211966.1">
    <property type="nucleotide sequence ID" value="NZ_REGR01000003.1"/>
</dbReference>
<keyword evidence="2" id="KW-0732">Signal</keyword>
<sequence>MKSNILIATGLALLSSMSFADGGDNARATRERHSAAQMSSQMSSTPTMQEKTLTDEQRAALDAYAGKAIQANPEDYLGN</sequence>